<dbReference type="Ensembl" id="ENSABRT00000022955.1">
    <property type="protein sequence ID" value="ENSABRP00000016113.1"/>
    <property type="gene ID" value="ENSABRG00000014128.1"/>
</dbReference>
<keyword evidence="3" id="KW-1185">Reference proteome</keyword>
<dbReference type="SUPFAM" id="SSF51430">
    <property type="entry name" value="NAD(P)-linked oxidoreductase"/>
    <property type="match status" value="1"/>
</dbReference>
<name>A0A8B9CAV4_9AVES</name>
<dbReference type="InterPro" id="IPR036812">
    <property type="entry name" value="NAD(P)_OxRdtase_dom_sf"/>
</dbReference>
<dbReference type="Gene3D" id="3.20.20.100">
    <property type="entry name" value="NADP-dependent oxidoreductase domain"/>
    <property type="match status" value="2"/>
</dbReference>
<accession>A0A8B9CAV4</accession>
<evidence type="ECO:0000313" key="3">
    <source>
        <dbReference type="Proteomes" id="UP000694426"/>
    </source>
</evidence>
<proteinExistence type="predicted"/>
<reference evidence="2" key="2">
    <citation type="submission" date="2025-09" db="UniProtKB">
        <authorList>
            <consortium name="Ensembl"/>
        </authorList>
    </citation>
    <scope>IDENTIFICATION</scope>
</reference>
<dbReference type="InterPro" id="IPR020471">
    <property type="entry name" value="AKR"/>
</dbReference>
<protein>
    <recommendedName>
        <fullName evidence="1">NADP-dependent oxidoreductase domain-containing protein</fullName>
    </recommendedName>
</protein>
<dbReference type="Pfam" id="PF00248">
    <property type="entry name" value="Aldo_ket_red"/>
    <property type="match status" value="1"/>
</dbReference>
<dbReference type="GeneTree" id="ENSGT00940000153272"/>
<dbReference type="PANTHER" id="PTHR11732">
    <property type="entry name" value="ALDO/KETO REDUCTASE"/>
    <property type="match status" value="1"/>
</dbReference>
<dbReference type="GO" id="GO:0016491">
    <property type="term" value="F:oxidoreductase activity"/>
    <property type="evidence" value="ECO:0007669"/>
    <property type="project" value="InterPro"/>
</dbReference>
<dbReference type="Proteomes" id="UP000694426">
    <property type="component" value="Unplaced"/>
</dbReference>
<reference evidence="2" key="1">
    <citation type="submission" date="2025-08" db="UniProtKB">
        <authorList>
            <consortium name="Ensembl"/>
        </authorList>
    </citation>
    <scope>IDENTIFICATION</scope>
</reference>
<feature type="domain" description="NADP-dependent oxidoreductase" evidence="1">
    <location>
        <begin position="88"/>
        <end position="153"/>
    </location>
</feature>
<evidence type="ECO:0000259" key="1">
    <source>
        <dbReference type="Pfam" id="PF00248"/>
    </source>
</evidence>
<organism evidence="2 3">
    <name type="scientific">Anser brachyrhynchus</name>
    <name type="common">Pink-footed goose</name>
    <dbReference type="NCBI Taxonomy" id="132585"/>
    <lineage>
        <taxon>Eukaryota</taxon>
        <taxon>Metazoa</taxon>
        <taxon>Chordata</taxon>
        <taxon>Craniata</taxon>
        <taxon>Vertebrata</taxon>
        <taxon>Euteleostomi</taxon>
        <taxon>Archelosauria</taxon>
        <taxon>Archosauria</taxon>
        <taxon>Dinosauria</taxon>
        <taxon>Saurischia</taxon>
        <taxon>Theropoda</taxon>
        <taxon>Coelurosauria</taxon>
        <taxon>Aves</taxon>
        <taxon>Neognathae</taxon>
        <taxon>Galloanserae</taxon>
        <taxon>Anseriformes</taxon>
        <taxon>Anatidae</taxon>
        <taxon>Anserinae</taxon>
        <taxon>Anser</taxon>
    </lineage>
</organism>
<evidence type="ECO:0000313" key="2">
    <source>
        <dbReference type="Ensembl" id="ENSABRP00000016113.1"/>
    </source>
</evidence>
<dbReference type="InterPro" id="IPR023210">
    <property type="entry name" value="NADP_OxRdtase_dom"/>
</dbReference>
<dbReference type="AlphaFoldDB" id="A0A8B9CAV4"/>
<sequence length="158" mass="17410">TAAILTFFFQSPSDKVEAAVMAAVDAGYHHFDRPCVHQNENEAGEGIQQKIKKGCVLSLTGRRGPFPIADKGKSIPSNTDLLHTWQVTAGQVKASSVSNFNHEQVERTLKKPGLKYKPANKQTECHPYLTQEKLIKYCQSKGIAATAYSPLASPDRPW</sequence>